<keyword evidence="1" id="KW-0812">Transmembrane</keyword>
<feature type="transmembrane region" description="Helical" evidence="1">
    <location>
        <begin position="21"/>
        <end position="39"/>
    </location>
</feature>
<keyword evidence="1" id="KW-1133">Transmembrane helix</keyword>
<evidence type="ECO:0000313" key="2">
    <source>
        <dbReference type="EMBL" id="MPM88317.1"/>
    </source>
</evidence>
<sequence>MKIIGLRVEICRIQFRNIAEGFILTAGHSAALSVAAGFLESFLGPHAGDDIIRFF</sequence>
<accession>A0A645DGC2</accession>
<dbReference type="EMBL" id="VSSQ01035953">
    <property type="protein sequence ID" value="MPM88317.1"/>
    <property type="molecule type" value="Genomic_DNA"/>
</dbReference>
<gene>
    <name evidence="2" type="ORF">SDC9_135419</name>
</gene>
<reference evidence="2" key="1">
    <citation type="submission" date="2019-08" db="EMBL/GenBank/DDBJ databases">
        <authorList>
            <person name="Kucharzyk K."/>
            <person name="Murdoch R.W."/>
            <person name="Higgins S."/>
            <person name="Loffler F."/>
        </authorList>
    </citation>
    <scope>NUCLEOTIDE SEQUENCE</scope>
</reference>
<dbReference type="AlphaFoldDB" id="A0A645DGC2"/>
<keyword evidence="1" id="KW-0472">Membrane</keyword>
<name>A0A645DGC2_9ZZZZ</name>
<evidence type="ECO:0000256" key="1">
    <source>
        <dbReference type="SAM" id="Phobius"/>
    </source>
</evidence>
<proteinExistence type="predicted"/>
<protein>
    <submittedName>
        <fullName evidence="2">Uncharacterized protein</fullName>
    </submittedName>
</protein>
<comment type="caution">
    <text evidence="2">The sequence shown here is derived from an EMBL/GenBank/DDBJ whole genome shotgun (WGS) entry which is preliminary data.</text>
</comment>
<organism evidence="2">
    <name type="scientific">bioreactor metagenome</name>
    <dbReference type="NCBI Taxonomy" id="1076179"/>
    <lineage>
        <taxon>unclassified sequences</taxon>
        <taxon>metagenomes</taxon>
        <taxon>ecological metagenomes</taxon>
    </lineage>
</organism>